<proteinExistence type="predicted"/>
<gene>
    <name evidence="2" type="ORF">SAMN05444972_103242</name>
</gene>
<reference evidence="3" key="1">
    <citation type="submission" date="2016-10" db="EMBL/GenBank/DDBJ databases">
        <authorList>
            <person name="Varghese N."/>
            <person name="Submissions S."/>
        </authorList>
    </citation>
    <scope>NUCLEOTIDE SEQUENCE [LARGE SCALE GENOMIC DNA]</scope>
    <source>
        <strain evidence="3">DSM 45789</strain>
    </source>
</reference>
<dbReference type="EMBL" id="FPAA01000003">
    <property type="protein sequence ID" value="SFS53530.1"/>
    <property type="molecule type" value="Genomic_DNA"/>
</dbReference>
<feature type="transmembrane region" description="Helical" evidence="1">
    <location>
        <begin position="12"/>
        <end position="33"/>
    </location>
</feature>
<sequence>MHRGSTIMLRVTVFLIGFAILLLCVLGLPKIALNISREHMEEALWFYPALIGMYAAAVPFYMALFQVFRLLNFIDKNQAFSVCSVKSLRKIKFCAITISLIYTILMPFLYFIGVKEDAPGVILMGLIFIFASLVIAVFTAVLQKILQSAIDIKLENDLTV</sequence>
<dbReference type="InterPro" id="IPR021354">
    <property type="entry name" value="DUF2975"/>
</dbReference>
<evidence type="ECO:0000256" key="1">
    <source>
        <dbReference type="SAM" id="Phobius"/>
    </source>
</evidence>
<dbReference type="OrthoDB" id="1100174at2"/>
<feature type="transmembrane region" description="Helical" evidence="1">
    <location>
        <begin position="45"/>
        <end position="71"/>
    </location>
</feature>
<evidence type="ECO:0000313" key="3">
    <source>
        <dbReference type="Proteomes" id="UP000198660"/>
    </source>
</evidence>
<feature type="transmembrane region" description="Helical" evidence="1">
    <location>
        <begin position="118"/>
        <end position="142"/>
    </location>
</feature>
<dbReference type="Pfam" id="PF11188">
    <property type="entry name" value="DUF2975"/>
    <property type="match status" value="1"/>
</dbReference>
<organism evidence="2 3">
    <name type="scientific">Marininema halotolerans</name>
    <dbReference type="NCBI Taxonomy" id="1155944"/>
    <lineage>
        <taxon>Bacteria</taxon>
        <taxon>Bacillati</taxon>
        <taxon>Bacillota</taxon>
        <taxon>Bacilli</taxon>
        <taxon>Bacillales</taxon>
        <taxon>Thermoactinomycetaceae</taxon>
        <taxon>Marininema</taxon>
    </lineage>
</organism>
<keyword evidence="1" id="KW-1133">Transmembrane helix</keyword>
<dbReference type="RefSeq" id="WP_091835114.1">
    <property type="nucleotide sequence ID" value="NZ_FPAA01000003.1"/>
</dbReference>
<evidence type="ECO:0008006" key="4">
    <source>
        <dbReference type="Google" id="ProtNLM"/>
    </source>
</evidence>
<protein>
    <recommendedName>
        <fullName evidence="4">DUF2975 domain-containing protein</fullName>
    </recommendedName>
</protein>
<dbReference type="Proteomes" id="UP000198660">
    <property type="component" value="Unassembled WGS sequence"/>
</dbReference>
<keyword evidence="3" id="KW-1185">Reference proteome</keyword>
<dbReference type="AlphaFoldDB" id="A0A1I6QMA8"/>
<keyword evidence="1" id="KW-0472">Membrane</keyword>
<evidence type="ECO:0000313" key="2">
    <source>
        <dbReference type="EMBL" id="SFS53530.1"/>
    </source>
</evidence>
<name>A0A1I6QMA8_9BACL</name>
<accession>A0A1I6QMA8</accession>
<feature type="transmembrane region" description="Helical" evidence="1">
    <location>
        <begin position="91"/>
        <end position="112"/>
    </location>
</feature>
<keyword evidence="1" id="KW-0812">Transmembrane</keyword>